<dbReference type="EMBL" id="LT559118">
    <property type="protein sequence ID" value="SBO96459.1"/>
    <property type="molecule type" value="Genomic_DNA"/>
</dbReference>
<gene>
    <name evidence="1" type="ORF">BN4615_P5975</name>
</gene>
<organism evidence="1">
    <name type="scientific">Nonomuraea gerenzanensis</name>
    <dbReference type="NCBI Taxonomy" id="93944"/>
    <lineage>
        <taxon>Bacteria</taxon>
        <taxon>Bacillati</taxon>
        <taxon>Actinomycetota</taxon>
        <taxon>Actinomycetes</taxon>
        <taxon>Streptosporangiales</taxon>
        <taxon>Streptosporangiaceae</taxon>
        <taxon>Nonomuraea</taxon>
    </lineage>
</organism>
<reference evidence="1" key="1">
    <citation type="submission" date="2016-04" db="EMBL/GenBank/DDBJ databases">
        <authorList>
            <person name="Evans L.H."/>
            <person name="Alamgir A."/>
            <person name="Owens N."/>
            <person name="Weber N.D."/>
            <person name="Virtaneva K."/>
            <person name="Barbian K."/>
            <person name="Babar A."/>
            <person name="Rosenke K."/>
        </authorList>
    </citation>
    <scope>NUCLEOTIDE SEQUENCE</scope>
    <source>
        <strain evidence="1">Nono1</strain>
    </source>
</reference>
<dbReference type="AlphaFoldDB" id="A0A1M4EC47"/>
<proteinExistence type="predicted"/>
<accession>A0A1M4EC47</accession>
<sequence>MIRARHGLKLHTGHPGQRELLLSSFINGHKRLPCTFTP</sequence>
<protein>
    <submittedName>
        <fullName evidence="1">Uncharacterized protein</fullName>
    </submittedName>
</protein>
<name>A0A1M4EC47_9ACTN</name>
<evidence type="ECO:0000313" key="1">
    <source>
        <dbReference type="EMBL" id="SBO96459.1"/>
    </source>
</evidence>